<reference evidence="2 3" key="1">
    <citation type="submission" date="2013-11" db="EMBL/GenBank/DDBJ databases">
        <title>The Damaraland mole rat (Fukomys damarensis) genome and evolution of African mole rats.</title>
        <authorList>
            <person name="Gladyshev V.N."/>
            <person name="Fang X."/>
        </authorList>
    </citation>
    <scope>NUCLEOTIDE SEQUENCE [LARGE SCALE GENOMIC DNA]</scope>
    <source>
        <tissue evidence="2">Liver</tissue>
    </source>
</reference>
<gene>
    <name evidence="2" type="ORF">H920_20193</name>
</gene>
<sequence>MPDLLDGSSSAQSPHLKSGSSSVVRSKIKEEGGNWAKFKCHINNQQILASTLHDAQAVHVLDSPRMQVSPLNSMDPVGRNSVFVICVSIVPRAALSLQRMQSWHVSKQVNERIGAPQVWQSLNKPEDEGVAITDVRPVLVAGAQSAPLGGSSTLRPGATRGGTRHWNCDLEEDTGDPHALPLWLCRRDAELPDTVTRAREDREKPWHPGAANMGCQDRKVTTLTHLIQDSCVSPVRDHGLLLFSAMYRVTVLKHTCHRLGTILRLFKYPLTELGPSSVPIHHR</sequence>
<protein>
    <submittedName>
        <fullName evidence="2">Uncharacterized protein</fullName>
    </submittedName>
</protein>
<organism evidence="2 3">
    <name type="scientific">Fukomys damarensis</name>
    <name type="common">Damaraland mole rat</name>
    <name type="synonym">Cryptomys damarensis</name>
    <dbReference type="NCBI Taxonomy" id="885580"/>
    <lineage>
        <taxon>Eukaryota</taxon>
        <taxon>Metazoa</taxon>
        <taxon>Chordata</taxon>
        <taxon>Craniata</taxon>
        <taxon>Vertebrata</taxon>
        <taxon>Euteleostomi</taxon>
        <taxon>Mammalia</taxon>
        <taxon>Eutheria</taxon>
        <taxon>Euarchontoglires</taxon>
        <taxon>Glires</taxon>
        <taxon>Rodentia</taxon>
        <taxon>Hystricomorpha</taxon>
        <taxon>Bathyergidae</taxon>
        <taxon>Fukomys</taxon>
    </lineage>
</organism>
<feature type="region of interest" description="Disordered" evidence="1">
    <location>
        <begin position="1"/>
        <end position="25"/>
    </location>
</feature>
<name>A0A091CMX3_FUKDA</name>
<dbReference type="AlphaFoldDB" id="A0A091CMX3"/>
<accession>A0A091CMX3</accession>
<proteinExistence type="predicted"/>
<evidence type="ECO:0000256" key="1">
    <source>
        <dbReference type="SAM" id="MobiDB-lite"/>
    </source>
</evidence>
<keyword evidence="3" id="KW-1185">Reference proteome</keyword>
<evidence type="ECO:0000313" key="3">
    <source>
        <dbReference type="Proteomes" id="UP000028990"/>
    </source>
</evidence>
<evidence type="ECO:0000313" key="2">
    <source>
        <dbReference type="EMBL" id="KFO18425.1"/>
    </source>
</evidence>
<dbReference type="Proteomes" id="UP000028990">
    <property type="component" value="Unassembled WGS sequence"/>
</dbReference>
<feature type="compositionally biased region" description="Polar residues" evidence="1">
    <location>
        <begin position="7"/>
        <end position="24"/>
    </location>
</feature>
<dbReference type="EMBL" id="KN125407">
    <property type="protein sequence ID" value="KFO18425.1"/>
    <property type="molecule type" value="Genomic_DNA"/>
</dbReference>